<evidence type="ECO:0000313" key="2">
    <source>
        <dbReference type="Proteomes" id="UP001140562"/>
    </source>
</evidence>
<dbReference type="PANTHER" id="PTHR42085">
    <property type="entry name" value="F-BOX DOMAIN-CONTAINING PROTEIN"/>
    <property type="match status" value="1"/>
</dbReference>
<organism evidence="1 2">
    <name type="scientific">Didymella glomerata</name>
    <dbReference type="NCBI Taxonomy" id="749621"/>
    <lineage>
        <taxon>Eukaryota</taxon>
        <taxon>Fungi</taxon>
        <taxon>Dikarya</taxon>
        <taxon>Ascomycota</taxon>
        <taxon>Pezizomycotina</taxon>
        <taxon>Dothideomycetes</taxon>
        <taxon>Pleosporomycetidae</taxon>
        <taxon>Pleosporales</taxon>
        <taxon>Pleosporineae</taxon>
        <taxon>Didymellaceae</taxon>
        <taxon>Didymella</taxon>
    </lineage>
</organism>
<protein>
    <submittedName>
        <fullName evidence="1">Uncharacterized protein</fullName>
    </submittedName>
</protein>
<dbReference type="EMBL" id="JAPEUV010000064">
    <property type="protein sequence ID" value="KAJ4335215.1"/>
    <property type="molecule type" value="Genomic_DNA"/>
</dbReference>
<keyword evidence="2" id="KW-1185">Reference proteome</keyword>
<comment type="caution">
    <text evidence="1">The sequence shown here is derived from an EMBL/GenBank/DDBJ whole genome shotgun (WGS) entry which is preliminary data.</text>
</comment>
<dbReference type="AlphaFoldDB" id="A0A9W9BY54"/>
<accession>A0A9W9BY54</accession>
<dbReference type="Proteomes" id="UP001140562">
    <property type="component" value="Unassembled WGS sequence"/>
</dbReference>
<sequence>MTSPTSPFLDLLPPELRLRIYEHLLVASTPLKGVVARRGSKYGLSTSILRTNAQIYAEARAAFFSKNTFYISSLPPPVSTDDDIEGSGAFEPPLQAKDLPLIRHLQIDPLYYPKILTTQPGAVGGWKPMCPAAERYIMNLTHVLTFVRSTLLSLSFRTDTRPYAGFSDDMFGVLAGELAGDSAAVEDDEVLDDALDVKKMLTSFHVIEGNLRFRKAVRELEAVRSIAVSFNFPESDFNFQVEKAELCKRGLLFLASQTIFARSEIKIKAMLDGMGDGSLDEVEEEEDAMSLTGRRRESVVEEARRVVEAMK</sequence>
<name>A0A9W9BY54_9PLEO</name>
<evidence type="ECO:0000313" key="1">
    <source>
        <dbReference type="EMBL" id="KAJ4335215.1"/>
    </source>
</evidence>
<gene>
    <name evidence="1" type="ORF">N0V87_006254</name>
</gene>
<reference evidence="1" key="1">
    <citation type="submission" date="2022-10" db="EMBL/GenBank/DDBJ databases">
        <title>Tapping the CABI collections for fungal endophytes: first genome assemblies for Collariella, Neodidymelliopsis, Ascochyta clinopodiicola, Didymella pomorum, Didymosphaeria variabile, Neocosmospora piperis and Neocucurbitaria cava.</title>
        <authorList>
            <person name="Hill R."/>
        </authorList>
    </citation>
    <scope>NUCLEOTIDE SEQUENCE</scope>
    <source>
        <strain evidence="1">IMI 360193</strain>
    </source>
</reference>
<proteinExistence type="predicted"/>
<dbReference type="OrthoDB" id="62952at2759"/>
<dbReference type="PANTHER" id="PTHR42085:SF1">
    <property type="entry name" value="F-BOX DOMAIN-CONTAINING PROTEIN"/>
    <property type="match status" value="1"/>
</dbReference>
<dbReference type="InterPro" id="IPR038883">
    <property type="entry name" value="AN11006-like"/>
</dbReference>